<dbReference type="InterPro" id="IPR004520">
    <property type="entry name" value="GTPase_MnmE"/>
</dbReference>
<dbReference type="GO" id="GO:0030488">
    <property type="term" value="P:tRNA methylation"/>
    <property type="evidence" value="ECO:0007669"/>
    <property type="project" value="TreeGrafter"/>
</dbReference>
<gene>
    <name evidence="6" type="primary">mnmE</name>
    <name evidence="6" type="synonym">trmE</name>
    <name evidence="10" type="ORF">ENS64_05345</name>
</gene>
<dbReference type="InterPro" id="IPR005225">
    <property type="entry name" value="Small_GTP-bd"/>
</dbReference>
<dbReference type="InterPro" id="IPR025867">
    <property type="entry name" value="MnmE_helical"/>
</dbReference>
<dbReference type="NCBIfam" id="TIGR00231">
    <property type="entry name" value="small_GTP"/>
    <property type="match status" value="1"/>
</dbReference>
<evidence type="ECO:0000256" key="2">
    <source>
        <dbReference type="ARBA" id="ARBA00022694"/>
    </source>
</evidence>
<dbReference type="GO" id="GO:0005525">
    <property type="term" value="F:GTP binding"/>
    <property type="evidence" value="ECO:0007669"/>
    <property type="project" value="UniProtKB-UniRule"/>
</dbReference>
<dbReference type="Gene3D" id="3.40.50.300">
    <property type="entry name" value="P-loop containing nucleotide triphosphate hydrolases"/>
    <property type="match status" value="1"/>
</dbReference>
<dbReference type="InterPro" id="IPR027266">
    <property type="entry name" value="TrmE/GcvT-like"/>
</dbReference>
<dbReference type="Gene3D" id="1.20.120.430">
    <property type="entry name" value="tRNA modification GTPase MnmE domain 2"/>
    <property type="match status" value="1"/>
</dbReference>
<evidence type="ECO:0000259" key="8">
    <source>
        <dbReference type="Pfam" id="PF10396"/>
    </source>
</evidence>
<keyword evidence="6" id="KW-0460">Magnesium</keyword>
<dbReference type="Gene3D" id="3.30.1360.120">
    <property type="entry name" value="Probable tRNA modification gtpase trme, domain 1"/>
    <property type="match status" value="1"/>
</dbReference>
<keyword evidence="4 6" id="KW-0630">Potassium</keyword>
<protein>
    <recommendedName>
        <fullName evidence="6">tRNA modification GTPase MnmE</fullName>
        <ecNumber evidence="6">3.6.-.-</ecNumber>
    </recommendedName>
</protein>
<dbReference type="SUPFAM" id="SSF103025">
    <property type="entry name" value="Folate-binding domain"/>
    <property type="match status" value="1"/>
</dbReference>
<feature type="binding site" evidence="6">
    <location>
        <begin position="282"/>
        <end position="285"/>
    </location>
    <ligand>
        <name>GTP</name>
        <dbReference type="ChEBI" id="CHEBI:37565"/>
    </ligand>
</feature>
<feature type="binding site" evidence="6">
    <location>
        <position position="263"/>
    </location>
    <ligand>
        <name>Mg(2+)</name>
        <dbReference type="ChEBI" id="CHEBI:18420"/>
    </ligand>
</feature>
<feature type="domain" description="G" evidence="7">
    <location>
        <begin position="230"/>
        <end position="317"/>
    </location>
</feature>
<evidence type="ECO:0000256" key="5">
    <source>
        <dbReference type="ARBA" id="ARBA00023134"/>
    </source>
</evidence>
<dbReference type="InterPro" id="IPR027417">
    <property type="entry name" value="P-loop_NTPase"/>
</dbReference>
<dbReference type="InterPro" id="IPR006073">
    <property type="entry name" value="GTP-bd"/>
</dbReference>
<comment type="function">
    <text evidence="6">Exhibits a very high intrinsic GTPase hydrolysis rate. Involved in the addition of a carboxymethylaminomethyl (cmnm) group at the wobble position (U34) of certain tRNAs, forming tRNA-cmnm(5)s(2)U34.</text>
</comment>
<organism evidence="10">
    <name type="scientific">Schlesneria paludicola</name>
    <dbReference type="NCBI Taxonomy" id="360056"/>
    <lineage>
        <taxon>Bacteria</taxon>
        <taxon>Pseudomonadati</taxon>
        <taxon>Planctomycetota</taxon>
        <taxon>Planctomycetia</taxon>
        <taxon>Planctomycetales</taxon>
        <taxon>Planctomycetaceae</taxon>
        <taxon>Schlesneria</taxon>
    </lineage>
</organism>
<dbReference type="SUPFAM" id="SSF52540">
    <property type="entry name" value="P-loop containing nucleoside triphosphate hydrolases"/>
    <property type="match status" value="1"/>
</dbReference>
<comment type="caution">
    <text evidence="6">Lacks conserved residue(s) required for the propagation of feature annotation.</text>
</comment>
<accession>A0A7C4LJY7</accession>
<sequence length="459" mass="49028">MSTSTAPFSWDDTIAALASPPGPGWRGILRLTGPATVSVLRPLFQTADDSWQTSRRASRWSGHVAWPDCRGRIPAELQLWPTARSYTGQPVAELHLIGSPPLLEALLAQLFACGARPARPGEFTLRAFLAGRIDLLQAEAVLGVIDARDDDELRIALEQLAGGISQPLAALRSNLLDLLADLEAGLDFVDEHLEFVGRQEIAARVAAARCTLEQLRHQAAGRGTSGEGPRVVLAGLPNAGKSTLFNALAGQTRALVSPQAGTTRDYLTVRVQWSGQELVLIDTAGFEQPRDALAAEAQALGRGEWQRADLVVWCAPADLSLAEQADDECGYALAADQAHQVLRITTKADLGAGGEGLRVSAVDGTGLDKLRARIVAELNRSRGRTQWVGATVARCMDSLATADAALARAEELAAATDIEQDELLAVELREALEALGDIVGAVYTNELLDRIFSRFCIGK</sequence>
<keyword evidence="5 6" id="KW-0342">GTP-binding</keyword>
<feature type="binding site" evidence="6">
    <location>
        <position position="30"/>
    </location>
    <ligand>
        <name>(6S)-5-formyl-5,6,7,8-tetrahydrofolate</name>
        <dbReference type="ChEBI" id="CHEBI:57457"/>
    </ligand>
</feature>
<dbReference type="AlphaFoldDB" id="A0A7C4LJY7"/>
<feature type="binding site" evidence="6">
    <location>
        <begin position="238"/>
        <end position="243"/>
    </location>
    <ligand>
        <name>GTP</name>
        <dbReference type="ChEBI" id="CHEBI:37565"/>
    </ligand>
</feature>
<dbReference type="GO" id="GO:0002098">
    <property type="term" value="P:tRNA wobble uridine modification"/>
    <property type="evidence" value="ECO:0007669"/>
    <property type="project" value="TreeGrafter"/>
</dbReference>
<dbReference type="Pfam" id="PF12631">
    <property type="entry name" value="MnmE_helical"/>
    <property type="match status" value="1"/>
</dbReference>
<keyword evidence="6" id="KW-0378">Hydrolase</keyword>
<feature type="domain" description="GTP-binding protein TrmE N-terminal" evidence="8">
    <location>
        <begin position="13"/>
        <end position="132"/>
    </location>
</feature>
<evidence type="ECO:0000256" key="4">
    <source>
        <dbReference type="ARBA" id="ARBA00022958"/>
    </source>
</evidence>
<evidence type="ECO:0000256" key="1">
    <source>
        <dbReference type="ARBA" id="ARBA00011043"/>
    </source>
</evidence>
<dbReference type="HAMAP" id="MF_00379">
    <property type="entry name" value="GTPase_MnmE"/>
    <property type="match status" value="1"/>
</dbReference>
<keyword evidence="6" id="KW-0963">Cytoplasm</keyword>
<dbReference type="PANTHER" id="PTHR42714:SF2">
    <property type="entry name" value="TRNA MODIFICATION GTPASE GTPBP3, MITOCHONDRIAL"/>
    <property type="match status" value="1"/>
</dbReference>
<dbReference type="EMBL" id="DSVQ01000011">
    <property type="protein sequence ID" value="HGT38673.1"/>
    <property type="molecule type" value="Genomic_DNA"/>
</dbReference>
<keyword evidence="6" id="KW-0479">Metal-binding</keyword>
<feature type="binding site" evidence="6">
    <location>
        <begin position="257"/>
        <end position="263"/>
    </location>
    <ligand>
        <name>GTP</name>
        <dbReference type="ChEBI" id="CHEBI:37565"/>
    </ligand>
</feature>
<feature type="binding site" evidence="6">
    <location>
        <position position="132"/>
    </location>
    <ligand>
        <name>(6S)-5-formyl-5,6,7,8-tetrahydrofolate</name>
        <dbReference type="ChEBI" id="CHEBI:57457"/>
    </ligand>
</feature>
<dbReference type="GO" id="GO:0046872">
    <property type="term" value="F:metal ion binding"/>
    <property type="evidence" value="ECO:0007669"/>
    <property type="project" value="UniProtKB-KW"/>
</dbReference>
<dbReference type="InterPro" id="IPR027368">
    <property type="entry name" value="MnmE_dom2"/>
</dbReference>
<evidence type="ECO:0000256" key="6">
    <source>
        <dbReference type="HAMAP-Rule" id="MF_00379"/>
    </source>
</evidence>
<feature type="binding site" evidence="6">
    <location>
        <position position="93"/>
    </location>
    <ligand>
        <name>(6S)-5-formyl-5,6,7,8-tetrahydrofolate</name>
        <dbReference type="ChEBI" id="CHEBI:57457"/>
    </ligand>
</feature>
<evidence type="ECO:0000256" key="3">
    <source>
        <dbReference type="ARBA" id="ARBA00022741"/>
    </source>
</evidence>
<feature type="binding site" evidence="6">
    <location>
        <position position="242"/>
    </location>
    <ligand>
        <name>Mg(2+)</name>
        <dbReference type="ChEBI" id="CHEBI:18420"/>
    </ligand>
</feature>
<dbReference type="SUPFAM" id="SSF116878">
    <property type="entry name" value="TrmE connector domain"/>
    <property type="match status" value="1"/>
</dbReference>
<evidence type="ECO:0000313" key="10">
    <source>
        <dbReference type="EMBL" id="HGT38673.1"/>
    </source>
</evidence>
<dbReference type="CDD" id="cd14858">
    <property type="entry name" value="TrmE_N"/>
    <property type="match status" value="1"/>
</dbReference>
<comment type="subcellular location">
    <subcellularLocation>
        <location evidence="6">Cytoplasm</location>
    </subcellularLocation>
</comment>
<name>A0A7C4LJY7_9PLAN</name>
<dbReference type="EC" id="3.6.-.-" evidence="6"/>
<dbReference type="Pfam" id="PF10396">
    <property type="entry name" value="TrmE_N"/>
    <property type="match status" value="1"/>
</dbReference>
<evidence type="ECO:0000259" key="7">
    <source>
        <dbReference type="Pfam" id="PF01926"/>
    </source>
</evidence>
<dbReference type="Pfam" id="PF01926">
    <property type="entry name" value="MMR_HSR1"/>
    <property type="match status" value="1"/>
</dbReference>
<dbReference type="PANTHER" id="PTHR42714">
    <property type="entry name" value="TRNA MODIFICATION GTPASE GTPBP3"/>
    <property type="match status" value="1"/>
</dbReference>
<proteinExistence type="inferred from homology"/>
<dbReference type="GO" id="GO:0003924">
    <property type="term" value="F:GTPase activity"/>
    <property type="evidence" value="ECO:0007669"/>
    <property type="project" value="UniProtKB-UniRule"/>
</dbReference>
<dbReference type="InterPro" id="IPR018948">
    <property type="entry name" value="GTP-bd_TrmE_N"/>
</dbReference>
<comment type="caution">
    <text evidence="10">The sequence shown here is derived from an EMBL/GenBank/DDBJ whole genome shotgun (WGS) entry which is preliminary data.</text>
</comment>
<comment type="similarity">
    <text evidence="1 6">Belongs to the TRAFAC class TrmE-Era-EngA-EngB-Septin-like GTPase superfamily. TrmE GTPase family.</text>
</comment>
<reference evidence="10" key="1">
    <citation type="journal article" date="2020" name="mSystems">
        <title>Genome- and Community-Level Interaction Insights into Carbon Utilization and Element Cycling Functions of Hydrothermarchaeota in Hydrothermal Sediment.</title>
        <authorList>
            <person name="Zhou Z."/>
            <person name="Liu Y."/>
            <person name="Xu W."/>
            <person name="Pan J."/>
            <person name="Luo Z.H."/>
            <person name="Li M."/>
        </authorList>
    </citation>
    <scope>NUCLEOTIDE SEQUENCE [LARGE SCALE GENOMIC DNA]</scope>
    <source>
        <strain evidence="10">SpSt-508</strain>
    </source>
</reference>
<feature type="domain" description="MnmE helical" evidence="9">
    <location>
        <begin position="135"/>
        <end position="456"/>
    </location>
</feature>
<comment type="subunit">
    <text evidence="6">Homodimer. Heterotetramer of two MnmE and two MnmG subunits.</text>
</comment>
<feature type="binding site" evidence="6">
    <location>
        <position position="459"/>
    </location>
    <ligand>
        <name>(6S)-5-formyl-5,6,7,8-tetrahydrofolate</name>
        <dbReference type="ChEBI" id="CHEBI:57457"/>
    </ligand>
</feature>
<keyword evidence="3 6" id="KW-0547">Nucleotide-binding</keyword>
<comment type="cofactor">
    <cofactor evidence="6">
        <name>K(+)</name>
        <dbReference type="ChEBI" id="CHEBI:29103"/>
    </cofactor>
    <text evidence="6">Binds 1 potassium ion per subunit.</text>
</comment>
<evidence type="ECO:0000259" key="9">
    <source>
        <dbReference type="Pfam" id="PF12631"/>
    </source>
</evidence>
<keyword evidence="2 6" id="KW-0819">tRNA processing</keyword>
<dbReference type="GO" id="GO:0005829">
    <property type="term" value="C:cytosol"/>
    <property type="evidence" value="ECO:0007669"/>
    <property type="project" value="TreeGrafter"/>
</dbReference>